<feature type="compositionally biased region" description="Polar residues" evidence="12">
    <location>
        <begin position="27"/>
        <end position="37"/>
    </location>
</feature>
<keyword evidence="15" id="KW-1185">Reference proteome</keyword>
<accession>A0A8T0U4X6</accession>
<dbReference type="InterPro" id="IPR047149">
    <property type="entry name" value="KIF11-like"/>
</dbReference>
<gene>
    <name evidence="14" type="ORF">PVAP13_3NG114821</name>
</gene>
<reference evidence="14" key="1">
    <citation type="submission" date="2020-05" db="EMBL/GenBank/DDBJ databases">
        <title>WGS assembly of Panicum virgatum.</title>
        <authorList>
            <person name="Lovell J.T."/>
            <person name="Jenkins J."/>
            <person name="Shu S."/>
            <person name="Juenger T.E."/>
            <person name="Schmutz J."/>
        </authorList>
    </citation>
    <scope>NUCLEOTIDE SEQUENCE</scope>
    <source>
        <strain evidence="14">AP13</strain>
    </source>
</reference>
<protein>
    <recommendedName>
        <fullName evidence="13">Kinesin motor domain-containing protein</fullName>
    </recommendedName>
</protein>
<evidence type="ECO:0000259" key="13">
    <source>
        <dbReference type="PROSITE" id="PS50067"/>
    </source>
</evidence>
<feature type="domain" description="Kinesin motor" evidence="13">
    <location>
        <begin position="48"/>
        <end position="393"/>
    </location>
</feature>
<feature type="binding site" evidence="10">
    <location>
        <begin position="134"/>
        <end position="141"/>
    </location>
    <ligand>
        <name>ATP</name>
        <dbReference type="ChEBI" id="CHEBI:30616"/>
    </ligand>
</feature>
<keyword evidence="4 10" id="KW-0547">Nucleotide-binding</keyword>
<keyword evidence="3" id="KW-0493">Microtubule</keyword>
<dbReference type="GO" id="GO:0051231">
    <property type="term" value="P:spindle elongation"/>
    <property type="evidence" value="ECO:0007669"/>
    <property type="project" value="TreeGrafter"/>
</dbReference>
<evidence type="ECO:0000256" key="10">
    <source>
        <dbReference type="PROSITE-ProRule" id="PRU00283"/>
    </source>
</evidence>
<dbReference type="InterPro" id="IPR036961">
    <property type="entry name" value="Kinesin_motor_dom_sf"/>
</dbReference>
<feature type="coiled-coil region" evidence="11">
    <location>
        <begin position="677"/>
        <end position="704"/>
    </location>
</feature>
<dbReference type="GO" id="GO:0005524">
    <property type="term" value="F:ATP binding"/>
    <property type="evidence" value="ECO:0007669"/>
    <property type="project" value="UniProtKB-UniRule"/>
</dbReference>
<feature type="compositionally biased region" description="Basic and acidic residues" evidence="12">
    <location>
        <begin position="14"/>
        <end position="24"/>
    </location>
</feature>
<evidence type="ECO:0000313" key="15">
    <source>
        <dbReference type="Proteomes" id="UP000823388"/>
    </source>
</evidence>
<dbReference type="InterPro" id="IPR027417">
    <property type="entry name" value="P-loop_NTPase"/>
</dbReference>
<dbReference type="PROSITE" id="PS00411">
    <property type="entry name" value="KINESIN_MOTOR_1"/>
    <property type="match status" value="1"/>
</dbReference>
<evidence type="ECO:0000256" key="3">
    <source>
        <dbReference type="ARBA" id="ARBA00022701"/>
    </source>
</evidence>
<dbReference type="InterPro" id="IPR019821">
    <property type="entry name" value="Kinesin_motor_CS"/>
</dbReference>
<feature type="region of interest" description="Disordered" evidence="12">
    <location>
        <begin position="1"/>
        <end position="43"/>
    </location>
</feature>
<name>A0A8T0U4X6_PANVG</name>
<comment type="subcellular location">
    <subcellularLocation>
        <location evidence="1">Cytoplasm</location>
        <location evidence="1">Cytoskeleton</location>
        <location evidence="1">Spindle</location>
    </subcellularLocation>
</comment>
<evidence type="ECO:0000256" key="11">
    <source>
        <dbReference type="SAM" id="Coils"/>
    </source>
</evidence>
<dbReference type="FunFam" id="3.40.850.10:FF:000019">
    <property type="entry name" value="Kinesin-like protein KIN-5D"/>
    <property type="match status" value="1"/>
</dbReference>
<keyword evidence="6 10" id="KW-0505">Motor protein</keyword>
<evidence type="ECO:0000256" key="2">
    <source>
        <dbReference type="ARBA" id="ARBA00022490"/>
    </source>
</evidence>
<dbReference type="InterPro" id="IPR047241">
    <property type="entry name" value="KIF11-like_kin_motor_dom"/>
</dbReference>
<evidence type="ECO:0000256" key="4">
    <source>
        <dbReference type="ARBA" id="ARBA00022741"/>
    </source>
</evidence>
<evidence type="ECO:0000256" key="7">
    <source>
        <dbReference type="ARBA" id="ARBA00023212"/>
    </source>
</evidence>
<organism evidence="14 15">
    <name type="scientific">Panicum virgatum</name>
    <name type="common">Blackwell switchgrass</name>
    <dbReference type="NCBI Taxonomy" id="38727"/>
    <lineage>
        <taxon>Eukaryota</taxon>
        <taxon>Viridiplantae</taxon>
        <taxon>Streptophyta</taxon>
        <taxon>Embryophyta</taxon>
        <taxon>Tracheophyta</taxon>
        <taxon>Spermatophyta</taxon>
        <taxon>Magnoliopsida</taxon>
        <taxon>Liliopsida</taxon>
        <taxon>Poales</taxon>
        <taxon>Poaceae</taxon>
        <taxon>PACMAD clade</taxon>
        <taxon>Panicoideae</taxon>
        <taxon>Panicodae</taxon>
        <taxon>Paniceae</taxon>
        <taxon>Panicinae</taxon>
        <taxon>Panicum</taxon>
        <taxon>Panicum sect. Hiantes</taxon>
    </lineage>
</organism>
<sequence>MEKRNCPPSPSPRSTEKSGRELRSGEANGSANTNANTIPKGDKEKGVNVQVILRCRPLSDEETKSNTPVVISCNERRREVAATQIIANKQIDRTFAFDKVFGPSSRQKDLFEQSISPIVNEVLEGYNCTIFAYGQTGTGKTYTMEGGGTRKVKNGELPTDAGVIPRAVRQIFDILEVQCAEYSMKVTFLELYNEEITDLLAPEEPKFPIPEDKTKKPIALMEDGKGFVFVRGLEEEVVYSAGEIDKILDKGSAKRRTAETLLNKQSSRSHSIFSITIHIKELTHEGEEMIKIGKLNLVDLAGSENISRSGARDGRAREAGEINKSLLTLGRVINALVEHSGHVPYRDSKLTRLLRDSLGGKTKTCIIATISPSVYCLEETLSTLDYAHRAKNIKNKPEVNQRMMKSAMIKDLYYEIDRLKQEVFAAREKNGIYIPRERYLQEEAEKKAMTEKIERLGADLEARDKQLVELKELYDAEQLLSAELGEKLGKTQKDLEDTKSALHDLEGKYNEAKSTIKEKEYVIFNLLKSEKSLVDCAYNLRVELENAAADVSGLFSKIERKDKIEDGNRSLVQRFRSQLTHQLDALHKTVSNSVMQQEDHLKEMEHDMQSFVSSKNEAAQGLRENVQKLKVLHGSGITALDGLAGEIDMNSRITFERLNSQVQSHTSALEKCFGGIASEADSLLNELQCSLAKQEERLAHFANKQREGHLRAVEASRSISKITAGFFHSLDVHASKLTNILEDTQSVQDQQLVDLEKKFEECAANEEKQLLEKVAEMLASSNACKKQLVQKAVSTLRESAVNRTSHLQKEISMTQDFTSSVREKWGFYMEETEKKYIEDTTAVDSGRSCLAEVLVEWSVRHYHVMVVTCALKRQRFEFYIHLEICCSKAKTTMGAQQWKNAEDSLFSLGKGNVESIDSIVRTGTEANQLLRSKLSSAVSSTLEDIDVANKALLSSIDSSLKLDHDACANIGAILTPCHGEMRELKGEHHHRVVEISENAGKCLEEEYLVDEPSCSTPRRRQIDLPSVESIEELRTPDYDELLKSFRESRGTWKQANGGSRHLPEAALEPLIGRN</sequence>
<dbReference type="SMART" id="SM00129">
    <property type="entry name" value="KISc"/>
    <property type="match status" value="1"/>
</dbReference>
<dbReference type="PANTHER" id="PTHR47970">
    <property type="entry name" value="KINESIN-LIKE PROTEIN KIF11"/>
    <property type="match status" value="1"/>
</dbReference>
<evidence type="ECO:0000313" key="14">
    <source>
        <dbReference type="EMBL" id="KAG2616076.1"/>
    </source>
</evidence>
<proteinExistence type="inferred from homology"/>
<keyword evidence="11" id="KW-0175">Coiled coil</keyword>
<dbReference type="InterPro" id="IPR001752">
    <property type="entry name" value="Kinesin_motor_dom"/>
</dbReference>
<comment type="function">
    <text evidence="9">Responsible for microtubule translocation. May be important for the organization of phragmoplast-specific arrays of microtubules. Plays an essential role in stabilizing the mitotic spindle. Required during mitotic cytokinesis.</text>
</comment>
<dbReference type="AlphaFoldDB" id="A0A8T0U4X6"/>
<evidence type="ECO:0000256" key="6">
    <source>
        <dbReference type="ARBA" id="ARBA00023175"/>
    </source>
</evidence>
<feature type="coiled-coil region" evidence="11">
    <location>
        <begin position="409"/>
        <end position="515"/>
    </location>
</feature>
<evidence type="ECO:0000256" key="8">
    <source>
        <dbReference type="ARBA" id="ARBA00034704"/>
    </source>
</evidence>
<dbReference type="Pfam" id="PF00225">
    <property type="entry name" value="Kinesin"/>
    <property type="match status" value="1"/>
</dbReference>
<dbReference type="PRINTS" id="PR00380">
    <property type="entry name" value="KINESINHEAVY"/>
</dbReference>
<dbReference type="GO" id="GO:0005876">
    <property type="term" value="C:spindle microtubule"/>
    <property type="evidence" value="ECO:0007669"/>
    <property type="project" value="TreeGrafter"/>
</dbReference>
<dbReference type="Proteomes" id="UP000823388">
    <property type="component" value="Chromosome 3N"/>
</dbReference>
<dbReference type="GO" id="GO:0008574">
    <property type="term" value="F:plus-end-directed microtubule motor activity"/>
    <property type="evidence" value="ECO:0007669"/>
    <property type="project" value="TreeGrafter"/>
</dbReference>
<comment type="similarity">
    <text evidence="8">Belongs to the TRAFAC class myosin-kinesin ATPase superfamily. Kinesin family. KIN-5/BimC subfamily.</text>
</comment>
<dbReference type="PANTHER" id="PTHR47970:SF9">
    <property type="entry name" value="KINESIN-LIKE PROTEIN KIN-5D"/>
    <property type="match status" value="1"/>
</dbReference>
<keyword evidence="2" id="KW-0963">Cytoplasm</keyword>
<dbReference type="CDD" id="cd01364">
    <property type="entry name" value="KISc_BimC_Eg5"/>
    <property type="match status" value="1"/>
</dbReference>
<keyword evidence="5 10" id="KW-0067">ATP-binding</keyword>
<comment type="caution">
    <text evidence="14">The sequence shown here is derived from an EMBL/GenBank/DDBJ whole genome shotgun (WGS) entry which is preliminary data.</text>
</comment>
<dbReference type="EMBL" id="CM029042">
    <property type="protein sequence ID" value="KAG2616076.1"/>
    <property type="molecule type" value="Genomic_DNA"/>
</dbReference>
<dbReference type="PROSITE" id="PS50067">
    <property type="entry name" value="KINESIN_MOTOR_2"/>
    <property type="match status" value="1"/>
</dbReference>
<evidence type="ECO:0000256" key="1">
    <source>
        <dbReference type="ARBA" id="ARBA00004186"/>
    </source>
</evidence>
<evidence type="ECO:0000256" key="5">
    <source>
        <dbReference type="ARBA" id="ARBA00022840"/>
    </source>
</evidence>
<evidence type="ECO:0000256" key="12">
    <source>
        <dbReference type="SAM" id="MobiDB-lite"/>
    </source>
</evidence>
<dbReference type="SUPFAM" id="SSF52540">
    <property type="entry name" value="P-loop containing nucleoside triphosphate hydrolases"/>
    <property type="match status" value="1"/>
</dbReference>
<dbReference type="GO" id="GO:0008017">
    <property type="term" value="F:microtubule binding"/>
    <property type="evidence" value="ECO:0007669"/>
    <property type="project" value="InterPro"/>
</dbReference>
<dbReference type="GO" id="GO:0072686">
    <property type="term" value="C:mitotic spindle"/>
    <property type="evidence" value="ECO:0007669"/>
    <property type="project" value="TreeGrafter"/>
</dbReference>
<keyword evidence="7" id="KW-0206">Cytoskeleton</keyword>
<evidence type="ECO:0000256" key="9">
    <source>
        <dbReference type="ARBA" id="ARBA00046159"/>
    </source>
</evidence>
<dbReference type="GO" id="GO:0007018">
    <property type="term" value="P:microtubule-based movement"/>
    <property type="evidence" value="ECO:0007669"/>
    <property type="project" value="InterPro"/>
</dbReference>
<dbReference type="Gene3D" id="3.40.850.10">
    <property type="entry name" value="Kinesin motor domain"/>
    <property type="match status" value="1"/>
</dbReference>
<dbReference type="GO" id="GO:0090307">
    <property type="term" value="P:mitotic spindle assembly"/>
    <property type="evidence" value="ECO:0007669"/>
    <property type="project" value="TreeGrafter"/>
</dbReference>